<dbReference type="Pfam" id="PF00989">
    <property type="entry name" value="PAS"/>
    <property type="match status" value="2"/>
</dbReference>
<dbReference type="PANTHER" id="PTHR24422:SF10">
    <property type="entry name" value="CHEMOTAXIS PROTEIN METHYLTRANSFERASE 2"/>
    <property type="match status" value="1"/>
</dbReference>
<dbReference type="GO" id="GO:0006355">
    <property type="term" value="P:regulation of DNA-templated transcription"/>
    <property type="evidence" value="ECO:0007669"/>
    <property type="project" value="InterPro"/>
</dbReference>
<dbReference type="SUPFAM" id="SSF57997">
    <property type="entry name" value="Tropomyosin"/>
    <property type="match status" value="1"/>
</dbReference>
<dbReference type="SUPFAM" id="SSF53335">
    <property type="entry name" value="S-adenosyl-L-methionine-dependent methyltransferases"/>
    <property type="match status" value="1"/>
</dbReference>
<evidence type="ECO:0000313" key="10">
    <source>
        <dbReference type="Proteomes" id="UP000549971"/>
    </source>
</evidence>
<evidence type="ECO:0000256" key="6">
    <source>
        <dbReference type="SAM" id="Coils"/>
    </source>
</evidence>
<name>A0A7W9JD88_9ACTN</name>
<dbReference type="AlphaFoldDB" id="A0A7W9JD88"/>
<dbReference type="InterPro" id="IPR000014">
    <property type="entry name" value="PAS"/>
</dbReference>
<evidence type="ECO:0000259" key="8">
    <source>
        <dbReference type="PROSITE" id="PS50123"/>
    </source>
</evidence>
<comment type="caution">
    <text evidence="9">The sequence shown here is derived from an EMBL/GenBank/DDBJ whole genome shotgun (WGS) entry which is preliminary data.</text>
</comment>
<evidence type="ECO:0000259" key="7">
    <source>
        <dbReference type="PROSITE" id="PS50112"/>
    </source>
</evidence>
<sequence length="613" mass="68874">MTNEPTEPDDAFEDLLAYLRESRGFDFGGYKRSSLLRRIQHRMSQVGITSHQAYLDLLQVDPQEFTALFNTILINVTSFFRDTDAWDRLRTEVVPALLAERSPGDPLRIWSTGCSTGQEPYSLAMLLADELGIDNYLKQVKIYATDVDDEALAQARQASYGDSDLAGVPDEQRAAYFEQRGDRLVFRPDLRRTVIFGRNDLVQDAPISRVDLLLCRNTLMYFNAETQQRVLNRFHFALVPRGVLFLGRAEMLLGRSRLFEPVDLKQRIFRRLAHRSTPIGRTGSEPAEPSGLPDRLHEQAFAASPIAQLVVGVDDNLVLLSDQAATLFGLSRRDLGRPIRELEVSYQPLSLRSHLDQVVAERKPIRISEVEYNRPGGVAHWFEVHLNPVVDGTELLGISVVFHDVSTTRALRLEVDRVNRQLETTNAELQSTNEELETTNEELQSTVEELETTNEELQSTNEELETMNEELQSTNDELQIINEAVRERSTELNDVNDFLEAVMTAFTSGVIVVDTELQVLAWNAAAQELWGVRRDEAEGRHLLNLDVGLPSEVLRPLLRSALAPAGTPREARIDSVNRRGRSITVRLLCSALLGPDGGQRGVLLVMETVAPGN</sequence>
<evidence type="ECO:0000256" key="3">
    <source>
        <dbReference type="ARBA" id="ARBA00022603"/>
    </source>
</evidence>
<keyword evidence="6" id="KW-0175">Coiled coil</keyword>
<evidence type="ECO:0000256" key="5">
    <source>
        <dbReference type="ARBA" id="ARBA00022691"/>
    </source>
</evidence>
<dbReference type="PANTHER" id="PTHR24422">
    <property type="entry name" value="CHEMOTAXIS PROTEIN METHYLTRANSFERASE"/>
    <property type="match status" value="1"/>
</dbReference>
<accession>A0A7W9JD88</accession>
<protein>
    <recommendedName>
        <fullName evidence="2">protein-glutamate O-methyltransferase</fullName>
        <ecNumber evidence="2">2.1.1.80</ecNumber>
    </recommendedName>
</protein>
<feature type="domain" description="CheR-type methyltransferase" evidence="8">
    <location>
        <begin position="1"/>
        <end position="260"/>
    </location>
</feature>
<feature type="coiled-coil region" evidence="6">
    <location>
        <begin position="408"/>
        <end position="488"/>
    </location>
</feature>
<dbReference type="Proteomes" id="UP000549971">
    <property type="component" value="Unassembled WGS sequence"/>
</dbReference>
<proteinExistence type="predicted"/>
<dbReference type="InterPro" id="IPR022641">
    <property type="entry name" value="CheR_N"/>
</dbReference>
<evidence type="ECO:0000313" key="9">
    <source>
        <dbReference type="EMBL" id="MBB5840022.1"/>
    </source>
</evidence>
<feature type="domain" description="PAS" evidence="7">
    <location>
        <begin position="495"/>
        <end position="543"/>
    </location>
</feature>
<dbReference type="InterPro" id="IPR035965">
    <property type="entry name" value="PAS-like_dom_sf"/>
</dbReference>
<dbReference type="Gene3D" id="3.30.450.20">
    <property type="entry name" value="PAS domain"/>
    <property type="match status" value="2"/>
</dbReference>
<dbReference type="Gene3D" id="1.10.287.620">
    <property type="entry name" value="Helix Hairpins"/>
    <property type="match status" value="1"/>
</dbReference>
<dbReference type="GO" id="GO:0032259">
    <property type="term" value="P:methylation"/>
    <property type="evidence" value="ECO:0007669"/>
    <property type="project" value="UniProtKB-KW"/>
</dbReference>
<dbReference type="GO" id="GO:0016787">
    <property type="term" value="F:hydrolase activity"/>
    <property type="evidence" value="ECO:0007669"/>
    <property type="project" value="UniProtKB-KW"/>
</dbReference>
<evidence type="ECO:0000256" key="2">
    <source>
        <dbReference type="ARBA" id="ARBA00012534"/>
    </source>
</evidence>
<dbReference type="NCBIfam" id="TIGR00229">
    <property type="entry name" value="sensory_box"/>
    <property type="match status" value="2"/>
</dbReference>
<dbReference type="InterPro" id="IPR013767">
    <property type="entry name" value="PAS_fold"/>
</dbReference>
<dbReference type="EMBL" id="JACHMY010000001">
    <property type="protein sequence ID" value="MBB5840022.1"/>
    <property type="molecule type" value="Genomic_DNA"/>
</dbReference>
<dbReference type="CDD" id="cd00130">
    <property type="entry name" value="PAS"/>
    <property type="match status" value="1"/>
</dbReference>
<dbReference type="SMART" id="SM00091">
    <property type="entry name" value="PAS"/>
    <property type="match status" value="2"/>
</dbReference>
<keyword evidence="4 9" id="KW-0808">Transferase</keyword>
<keyword evidence="5" id="KW-0949">S-adenosyl-L-methionine</keyword>
<reference evidence="9 10" key="1">
    <citation type="submission" date="2020-08" db="EMBL/GenBank/DDBJ databases">
        <title>Sequencing the genomes of 1000 actinobacteria strains.</title>
        <authorList>
            <person name="Klenk H.-P."/>
        </authorList>
    </citation>
    <scope>NUCLEOTIDE SEQUENCE [LARGE SCALE GENOMIC DNA]</scope>
    <source>
        <strain evidence="9 10">DSM 28967</strain>
    </source>
</reference>
<dbReference type="InterPro" id="IPR050903">
    <property type="entry name" value="Bact_Chemotaxis_MeTrfase"/>
</dbReference>
<dbReference type="SUPFAM" id="SSF55785">
    <property type="entry name" value="PYP-like sensor domain (PAS domain)"/>
    <property type="match status" value="2"/>
</dbReference>
<dbReference type="SMART" id="SM00138">
    <property type="entry name" value="MeTrc"/>
    <property type="match status" value="1"/>
</dbReference>
<evidence type="ECO:0000256" key="1">
    <source>
        <dbReference type="ARBA" id="ARBA00001541"/>
    </source>
</evidence>
<dbReference type="RefSeq" id="WP_184802087.1">
    <property type="nucleotide sequence ID" value="NZ_JACHMY010000001.1"/>
</dbReference>
<gene>
    <name evidence="9" type="ORF">HDA39_006756</name>
</gene>
<keyword evidence="3 9" id="KW-0489">Methyltransferase</keyword>
<dbReference type="Pfam" id="PF01739">
    <property type="entry name" value="CheR"/>
    <property type="match status" value="1"/>
</dbReference>
<keyword evidence="9" id="KW-0378">Hydrolase</keyword>
<dbReference type="InterPro" id="IPR000780">
    <property type="entry name" value="CheR_MeTrfase"/>
</dbReference>
<dbReference type="InterPro" id="IPR029063">
    <property type="entry name" value="SAM-dependent_MTases_sf"/>
</dbReference>
<dbReference type="SUPFAM" id="SSF47757">
    <property type="entry name" value="Chemotaxis receptor methyltransferase CheR, N-terminal domain"/>
    <property type="match status" value="1"/>
</dbReference>
<dbReference type="EC" id="2.1.1.80" evidence="2"/>
<comment type="catalytic activity">
    <reaction evidence="1">
        <text>L-glutamyl-[protein] + S-adenosyl-L-methionine = [protein]-L-glutamate 5-O-methyl ester + S-adenosyl-L-homocysteine</text>
        <dbReference type="Rhea" id="RHEA:24452"/>
        <dbReference type="Rhea" id="RHEA-COMP:10208"/>
        <dbReference type="Rhea" id="RHEA-COMP:10311"/>
        <dbReference type="ChEBI" id="CHEBI:29973"/>
        <dbReference type="ChEBI" id="CHEBI:57856"/>
        <dbReference type="ChEBI" id="CHEBI:59789"/>
        <dbReference type="ChEBI" id="CHEBI:82795"/>
        <dbReference type="EC" id="2.1.1.80"/>
    </reaction>
</comment>
<dbReference type="PROSITE" id="PS50112">
    <property type="entry name" value="PAS"/>
    <property type="match status" value="1"/>
</dbReference>
<dbReference type="GO" id="GO:0008983">
    <property type="term" value="F:protein-glutamate O-methyltransferase activity"/>
    <property type="evidence" value="ECO:0007669"/>
    <property type="project" value="UniProtKB-EC"/>
</dbReference>
<dbReference type="Gene3D" id="1.10.155.10">
    <property type="entry name" value="Chemotaxis receptor methyltransferase CheR, N-terminal domain"/>
    <property type="match status" value="1"/>
</dbReference>
<dbReference type="InterPro" id="IPR022642">
    <property type="entry name" value="CheR_C"/>
</dbReference>
<dbReference type="PRINTS" id="PR00996">
    <property type="entry name" value="CHERMTFRASE"/>
</dbReference>
<evidence type="ECO:0000256" key="4">
    <source>
        <dbReference type="ARBA" id="ARBA00022679"/>
    </source>
</evidence>
<dbReference type="CDD" id="cd02440">
    <property type="entry name" value="AdoMet_MTases"/>
    <property type="match status" value="1"/>
</dbReference>
<dbReference type="Gene3D" id="3.40.50.150">
    <property type="entry name" value="Vaccinia Virus protein VP39"/>
    <property type="match status" value="1"/>
</dbReference>
<organism evidence="9 10">
    <name type="scientific">Kribbella italica</name>
    <dbReference type="NCBI Taxonomy" id="1540520"/>
    <lineage>
        <taxon>Bacteria</taxon>
        <taxon>Bacillati</taxon>
        <taxon>Actinomycetota</taxon>
        <taxon>Actinomycetes</taxon>
        <taxon>Propionibacteriales</taxon>
        <taxon>Kribbellaceae</taxon>
        <taxon>Kribbella</taxon>
    </lineage>
</organism>
<keyword evidence="10" id="KW-1185">Reference proteome</keyword>
<dbReference type="InterPro" id="IPR036804">
    <property type="entry name" value="CheR_N_sf"/>
</dbReference>
<dbReference type="Pfam" id="PF03705">
    <property type="entry name" value="CheR_N"/>
    <property type="match status" value="1"/>
</dbReference>
<dbReference type="PROSITE" id="PS50123">
    <property type="entry name" value="CHER"/>
    <property type="match status" value="1"/>
</dbReference>